<dbReference type="InterPro" id="IPR032508">
    <property type="entry name" value="FecR_C"/>
</dbReference>
<dbReference type="Proteomes" id="UP001501411">
    <property type="component" value="Unassembled WGS sequence"/>
</dbReference>
<keyword evidence="1" id="KW-0472">Membrane</keyword>
<dbReference type="InterPro" id="IPR012373">
    <property type="entry name" value="Ferrdict_sens_TM"/>
</dbReference>
<accession>A0ABP9AC68</accession>
<feature type="domain" description="Protein FecR C-terminal" evidence="3">
    <location>
        <begin position="257"/>
        <end position="325"/>
    </location>
</feature>
<sequence>MDKDQFLLLLKKYQEDNLNEEECEVLENWYNSYGYSEDIKPLENQYKTKSIENRLSKNISGHIQRKNTGRIRQARKWTVAASLLLGSILATYWFFRSNMERTGFASAGDKKPLYDTVLTAIGKMKKIILPDSSEVWLNANSQIHYAPTNFREKRDVFLDKGEAFFAVEENPKSPFQVHTIDLNTQVLGTKFNVKAYPELDYATVHVKTGKVKVTTKQGVLMDTISAGNGLRYDRLKNTWLSDNRFALQAGEWIDGRITLNEATFDELAAVLYNRFQIRLIRAMTLSKNYRYTITILQNKPLEETLRLICAVHRTNYKQHGKTVTIF</sequence>
<keyword evidence="1" id="KW-1133">Transmembrane helix</keyword>
<evidence type="ECO:0000259" key="3">
    <source>
        <dbReference type="Pfam" id="PF16344"/>
    </source>
</evidence>
<feature type="domain" description="FecR protein" evidence="2">
    <location>
        <begin position="115"/>
        <end position="212"/>
    </location>
</feature>
<organism evidence="4 5">
    <name type="scientific">Olivibacter ginsenosidimutans</name>
    <dbReference type="NCBI Taxonomy" id="1176537"/>
    <lineage>
        <taxon>Bacteria</taxon>
        <taxon>Pseudomonadati</taxon>
        <taxon>Bacteroidota</taxon>
        <taxon>Sphingobacteriia</taxon>
        <taxon>Sphingobacteriales</taxon>
        <taxon>Sphingobacteriaceae</taxon>
        <taxon>Olivibacter</taxon>
    </lineage>
</organism>
<dbReference type="PANTHER" id="PTHR30273">
    <property type="entry name" value="PERIPLASMIC SIGNAL SENSOR AND SIGMA FACTOR ACTIVATOR FECR-RELATED"/>
    <property type="match status" value="1"/>
</dbReference>
<dbReference type="PIRSF" id="PIRSF018266">
    <property type="entry name" value="FecR"/>
    <property type="match status" value="1"/>
</dbReference>
<evidence type="ECO:0008006" key="6">
    <source>
        <dbReference type="Google" id="ProtNLM"/>
    </source>
</evidence>
<dbReference type="EMBL" id="BAABIQ010000002">
    <property type="protein sequence ID" value="GAA4778763.1"/>
    <property type="molecule type" value="Genomic_DNA"/>
</dbReference>
<dbReference type="Pfam" id="PF04773">
    <property type="entry name" value="FecR"/>
    <property type="match status" value="1"/>
</dbReference>
<protein>
    <recommendedName>
        <fullName evidence="6">DUF4974 domain-containing protein</fullName>
    </recommendedName>
</protein>
<dbReference type="InterPro" id="IPR006860">
    <property type="entry name" value="FecR"/>
</dbReference>
<keyword evidence="1" id="KW-0812">Transmembrane</keyword>
<dbReference type="RefSeq" id="WP_345229785.1">
    <property type="nucleotide sequence ID" value="NZ_BAABIQ010000002.1"/>
</dbReference>
<proteinExistence type="predicted"/>
<gene>
    <name evidence="4" type="ORF">GCM10023231_01660</name>
</gene>
<feature type="transmembrane region" description="Helical" evidence="1">
    <location>
        <begin position="77"/>
        <end position="95"/>
    </location>
</feature>
<dbReference type="Gene3D" id="3.55.50.30">
    <property type="match status" value="1"/>
</dbReference>
<reference evidence="5" key="1">
    <citation type="journal article" date="2019" name="Int. J. Syst. Evol. Microbiol.">
        <title>The Global Catalogue of Microorganisms (GCM) 10K type strain sequencing project: providing services to taxonomists for standard genome sequencing and annotation.</title>
        <authorList>
            <consortium name="The Broad Institute Genomics Platform"/>
            <consortium name="The Broad Institute Genome Sequencing Center for Infectious Disease"/>
            <person name="Wu L."/>
            <person name="Ma J."/>
        </authorList>
    </citation>
    <scope>NUCLEOTIDE SEQUENCE [LARGE SCALE GENOMIC DNA]</scope>
    <source>
        <strain evidence="5">JCM 18200</strain>
    </source>
</reference>
<name>A0ABP9AC68_9SPHI</name>
<dbReference type="Gene3D" id="2.60.120.1440">
    <property type="match status" value="1"/>
</dbReference>
<evidence type="ECO:0000313" key="5">
    <source>
        <dbReference type="Proteomes" id="UP001501411"/>
    </source>
</evidence>
<comment type="caution">
    <text evidence="4">The sequence shown here is derived from an EMBL/GenBank/DDBJ whole genome shotgun (WGS) entry which is preliminary data.</text>
</comment>
<dbReference type="PANTHER" id="PTHR30273:SF2">
    <property type="entry name" value="PROTEIN FECR"/>
    <property type="match status" value="1"/>
</dbReference>
<evidence type="ECO:0000259" key="2">
    <source>
        <dbReference type="Pfam" id="PF04773"/>
    </source>
</evidence>
<dbReference type="Pfam" id="PF16344">
    <property type="entry name" value="FecR_C"/>
    <property type="match status" value="1"/>
</dbReference>
<evidence type="ECO:0000256" key="1">
    <source>
        <dbReference type="SAM" id="Phobius"/>
    </source>
</evidence>
<keyword evidence="5" id="KW-1185">Reference proteome</keyword>
<evidence type="ECO:0000313" key="4">
    <source>
        <dbReference type="EMBL" id="GAA4778763.1"/>
    </source>
</evidence>